<dbReference type="InterPro" id="IPR004875">
    <property type="entry name" value="DDE_SF_endonuclease_dom"/>
</dbReference>
<proteinExistence type="predicted"/>
<gene>
    <name evidence="2" type="ORF">C7212DRAFT_109065</name>
</gene>
<evidence type="ECO:0000313" key="3">
    <source>
        <dbReference type="Proteomes" id="UP000246991"/>
    </source>
</evidence>
<accession>A0A317SJ27</accession>
<reference evidence="2 3" key="1">
    <citation type="submission" date="2018-03" db="EMBL/GenBank/DDBJ databases">
        <title>Genomes of Pezizomycetes fungi and the evolution of truffles.</title>
        <authorList>
            <person name="Murat C."/>
            <person name="Payen T."/>
            <person name="Noel B."/>
            <person name="Kuo A."/>
            <person name="Martin F.M."/>
        </authorList>
    </citation>
    <scope>NUCLEOTIDE SEQUENCE [LARGE SCALE GENOMIC DNA]</scope>
    <source>
        <strain evidence="2">091103-1</strain>
    </source>
</reference>
<dbReference type="Proteomes" id="UP000246991">
    <property type="component" value="Unassembled WGS sequence"/>
</dbReference>
<sequence length="63" mass="7127">LQPLDAGIIALFKAAYQRCYAQFMVEHFNTHGNTSSKLDILQAIYLIADAWESVTQGTIIHCW</sequence>
<dbReference type="AlphaFoldDB" id="A0A317SJ27"/>
<evidence type="ECO:0000259" key="1">
    <source>
        <dbReference type="Pfam" id="PF03184"/>
    </source>
</evidence>
<keyword evidence="3" id="KW-1185">Reference proteome</keyword>
<feature type="domain" description="DDE-1" evidence="1">
    <location>
        <begin position="1"/>
        <end position="63"/>
    </location>
</feature>
<name>A0A317SJ27_9PEZI</name>
<feature type="non-terminal residue" evidence="2">
    <location>
        <position position="1"/>
    </location>
</feature>
<comment type="caution">
    <text evidence="2">The sequence shown here is derived from an EMBL/GenBank/DDBJ whole genome shotgun (WGS) entry which is preliminary data.</text>
</comment>
<dbReference type="Pfam" id="PF03184">
    <property type="entry name" value="DDE_1"/>
    <property type="match status" value="1"/>
</dbReference>
<dbReference type="OrthoDB" id="2441347at2759"/>
<organism evidence="2 3">
    <name type="scientific">Tuber magnatum</name>
    <name type="common">white Piedmont truffle</name>
    <dbReference type="NCBI Taxonomy" id="42249"/>
    <lineage>
        <taxon>Eukaryota</taxon>
        <taxon>Fungi</taxon>
        <taxon>Dikarya</taxon>
        <taxon>Ascomycota</taxon>
        <taxon>Pezizomycotina</taxon>
        <taxon>Pezizomycetes</taxon>
        <taxon>Pezizales</taxon>
        <taxon>Tuberaceae</taxon>
        <taxon>Tuber</taxon>
    </lineage>
</organism>
<dbReference type="GO" id="GO:0003676">
    <property type="term" value="F:nucleic acid binding"/>
    <property type="evidence" value="ECO:0007669"/>
    <property type="project" value="InterPro"/>
</dbReference>
<evidence type="ECO:0000313" key="2">
    <source>
        <dbReference type="EMBL" id="PWW74445.1"/>
    </source>
</evidence>
<feature type="non-terminal residue" evidence="2">
    <location>
        <position position="63"/>
    </location>
</feature>
<protein>
    <submittedName>
        <fullName evidence="2">CENP-B protein</fullName>
    </submittedName>
</protein>
<dbReference type="EMBL" id="PYWC01000062">
    <property type="protein sequence ID" value="PWW74445.1"/>
    <property type="molecule type" value="Genomic_DNA"/>
</dbReference>